<proteinExistence type="predicted"/>
<dbReference type="EMBL" id="JEMC01003501">
    <property type="protein sequence ID" value="KYF80874.1"/>
    <property type="molecule type" value="Genomic_DNA"/>
</dbReference>
<organism evidence="1 2">
    <name type="scientific">Sorangium cellulosum</name>
    <name type="common">Polyangium cellulosum</name>
    <dbReference type="NCBI Taxonomy" id="56"/>
    <lineage>
        <taxon>Bacteria</taxon>
        <taxon>Pseudomonadati</taxon>
        <taxon>Myxococcota</taxon>
        <taxon>Polyangia</taxon>
        <taxon>Polyangiales</taxon>
        <taxon>Polyangiaceae</taxon>
        <taxon>Sorangium</taxon>
    </lineage>
</organism>
<reference evidence="1 2" key="1">
    <citation type="submission" date="2014-02" db="EMBL/GenBank/DDBJ databases">
        <title>The small core and large imbalanced accessory genome model reveals a collaborative survival strategy of Sorangium cellulosum strains in nature.</title>
        <authorList>
            <person name="Han K."/>
            <person name="Peng R."/>
            <person name="Blom J."/>
            <person name="Li Y.-Z."/>
        </authorList>
    </citation>
    <scope>NUCLEOTIDE SEQUENCE [LARGE SCALE GENOMIC DNA]</scope>
    <source>
        <strain evidence="1 2">So0149</strain>
    </source>
</reference>
<gene>
    <name evidence="1" type="ORF">BE18_18625</name>
</gene>
<accession>A0A150SP54</accession>
<dbReference type="AlphaFoldDB" id="A0A150SP54"/>
<name>A0A150SP54_SORCE</name>
<comment type="caution">
    <text evidence="1">The sequence shown here is derived from an EMBL/GenBank/DDBJ whole genome shotgun (WGS) entry which is preliminary data.</text>
</comment>
<protein>
    <submittedName>
        <fullName evidence="1">Uncharacterized protein</fullName>
    </submittedName>
</protein>
<dbReference type="Proteomes" id="UP000075515">
    <property type="component" value="Unassembled WGS sequence"/>
</dbReference>
<evidence type="ECO:0000313" key="1">
    <source>
        <dbReference type="EMBL" id="KYF80874.1"/>
    </source>
</evidence>
<sequence>MNDTKATINALAKEFRELREVRGHFSGGPWNDAVDKWGGRKQVVMGILGTKLGDGAHTKAEVVALLGEPDEIVAAGTPAFRRFARTPAPHTKELLVYHWRGDHDVLFFASDGTTVLSVGHWGAKE</sequence>
<evidence type="ECO:0000313" key="2">
    <source>
        <dbReference type="Proteomes" id="UP000075515"/>
    </source>
</evidence>